<gene>
    <name evidence="1" type="ORF">BG006_004234</name>
</gene>
<comment type="caution">
    <text evidence="1">The sequence shown here is derived from an EMBL/GenBank/DDBJ whole genome shotgun (WGS) entry which is preliminary data.</text>
</comment>
<keyword evidence="2" id="KW-1185">Reference proteome</keyword>
<dbReference type="EMBL" id="JAAAUY010002339">
    <property type="protein sequence ID" value="KAF9313029.1"/>
    <property type="molecule type" value="Genomic_DNA"/>
</dbReference>
<dbReference type="Gene3D" id="3.40.395.10">
    <property type="entry name" value="Adenoviral Proteinase, Chain A"/>
    <property type="match status" value="1"/>
</dbReference>
<name>A0A9P5S805_9FUNG</name>
<dbReference type="InterPro" id="IPR038765">
    <property type="entry name" value="Papain-like_cys_pep_sf"/>
</dbReference>
<dbReference type="AlphaFoldDB" id="A0A9P5S805"/>
<proteinExistence type="predicted"/>
<evidence type="ECO:0008006" key="3">
    <source>
        <dbReference type="Google" id="ProtNLM"/>
    </source>
</evidence>
<dbReference type="Proteomes" id="UP000696485">
    <property type="component" value="Unassembled WGS sequence"/>
</dbReference>
<accession>A0A9P5S805</accession>
<evidence type="ECO:0000313" key="1">
    <source>
        <dbReference type="EMBL" id="KAF9313029.1"/>
    </source>
</evidence>
<evidence type="ECO:0000313" key="2">
    <source>
        <dbReference type="Proteomes" id="UP000696485"/>
    </source>
</evidence>
<sequence>MLGQKDETSRSDRIIEKDDSHVFGSWDEIPSQGAIESARAIEGLDRESYVRFGNEDWVINKLALVVLCEVAQTRNFAESLMELKVWLETAVLARNGEVAMQLLNLIEKEGDLIHRPFISCVEPGDMEEPIKISSLFHFCGDHWLNNSDIERVLQLFGLWYGQNGRYLFVWHFTDRNGRETPPKITKKTEKVFAIVNMKRMYWGCIELDFKTHRIRTADSLDWKVEPKAILDLIEWLIEAKAECNKWIPGRKSVNPLPIQNQQDSNSCGLFALSAIEGAVNKYVDVLKAEPIDLRVRFLAHLCSYGK</sequence>
<reference evidence="1" key="1">
    <citation type="journal article" date="2020" name="Fungal Divers.">
        <title>Resolving the Mortierellaceae phylogeny through synthesis of multi-gene phylogenetics and phylogenomics.</title>
        <authorList>
            <person name="Vandepol N."/>
            <person name="Liber J."/>
            <person name="Desiro A."/>
            <person name="Na H."/>
            <person name="Kennedy M."/>
            <person name="Barry K."/>
            <person name="Grigoriev I.V."/>
            <person name="Miller A.N."/>
            <person name="O'Donnell K."/>
            <person name="Stajich J.E."/>
            <person name="Bonito G."/>
        </authorList>
    </citation>
    <scope>NUCLEOTIDE SEQUENCE</scope>
    <source>
        <strain evidence="1">NVP1</strain>
    </source>
</reference>
<organism evidence="1 2">
    <name type="scientific">Podila minutissima</name>
    <dbReference type="NCBI Taxonomy" id="64525"/>
    <lineage>
        <taxon>Eukaryota</taxon>
        <taxon>Fungi</taxon>
        <taxon>Fungi incertae sedis</taxon>
        <taxon>Mucoromycota</taxon>
        <taxon>Mortierellomycotina</taxon>
        <taxon>Mortierellomycetes</taxon>
        <taxon>Mortierellales</taxon>
        <taxon>Mortierellaceae</taxon>
        <taxon>Podila</taxon>
    </lineage>
</organism>
<dbReference type="SUPFAM" id="SSF54001">
    <property type="entry name" value="Cysteine proteinases"/>
    <property type="match status" value="1"/>
</dbReference>
<feature type="non-terminal residue" evidence="1">
    <location>
        <position position="306"/>
    </location>
</feature>
<protein>
    <recommendedName>
        <fullName evidence="3">Ubiquitin-like protease family profile domain-containing protein</fullName>
    </recommendedName>
</protein>